<dbReference type="RefSeq" id="WP_154287036.1">
    <property type="nucleotide sequence ID" value="NZ_WKJI01000002.1"/>
</dbReference>
<sequence>MKKLLIAAFILGIGMGSKAQSHETEQLLLNFEKLKQLKNMLEDMKQGYRIVSKGYNAIKGLSEGNFNLHEAFFNNLLAVNPLIRNYWRVGEIINHQKSLIKEYKLALKAFSKSGTFNVKELDYHRNVYQNLLTGSTKSLDELITVITASKLSMNDSERLAIIDRIYADSVDKLQFLRSFNRNSSMLMMQRIQSQNDITHIQKLHSIK</sequence>
<name>A0A7K0FLV4_9SPHI</name>
<evidence type="ECO:0000313" key="3">
    <source>
        <dbReference type="Proteomes" id="UP000462931"/>
    </source>
</evidence>
<dbReference type="EMBL" id="WKJI01000002">
    <property type="protein sequence ID" value="MRX46954.1"/>
    <property type="molecule type" value="Genomic_DNA"/>
</dbReference>
<comment type="caution">
    <text evidence="2">The sequence shown here is derived from an EMBL/GenBank/DDBJ whole genome shotgun (WGS) entry which is preliminary data.</text>
</comment>
<protein>
    <submittedName>
        <fullName evidence="2">TerB family tellurite resistance protein</fullName>
    </submittedName>
</protein>
<proteinExistence type="predicted"/>
<feature type="signal peptide" evidence="1">
    <location>
        <begin position="1"/>
        <end position="19"/>
    </location>
</feature>
<feature type="chain" id="PRO_5029873961" evidence="1">
    <location>
        <begin position="20"/>
        <end position="207"/>
    </location>
</feature>
<dbReference type="Proteomes" id="UP000462931">
    <property type="component" value="Unassembled WGS sequence"/>
</dbReference>
<accession>A0A7K0FLV4</accession>
<evidence type="ECO:0000256" key="1">
    <source>
        <dbReference type="SAM" id="SignalP"/>
    </source>
</evidence>
<keyword evidence="3" id="KW-1185">Reference proteome</keyword>
<gene>
    <name evidence="2" type="ORF">GJJ64_07140</name>
</gene>
<dbReference type="AlphaFoldDB" id="A0A7K0FLV4"/>
<keyword evidence="1" id="KW-0732">Signal</keyword>
<organism evidence="2 3">
    <name type="scientific">Pedobacter puniceum</name>
    <dbReference type="NCBI Taxonomy" id="2666136"/>
    <lineage>
        <taxon>Bacteria</taxon>
        <taxon>Pseudomonadati</taxon>
        <taxon>Bacteroidota</taxon>
        <taxon>Sphingobacteriia</taxon>
        <taxon>Sphingobacteriales</taxon>
        <taxon>Sphingobacteriaceae</taxon>
        <taxon>Pedobacter</taxon>
    </lineage>
</organism>
<evidence type="ECO:0000313" key="2">
    <source>
        <dbReference type="EMBL" id="MRX46954.1"/>
    </source>
</evidence>
<reference evidence="2 3" key="1">
    <citation type="submission" date="2019-11" db="EMBL/GenBank/DDBJ databases">
        <authorList>
            <person name="Cheng Q."/>
            <person name="Yang Z."/>
        </authorList>
    </citation>
    <scope>NUCLEOTIDE SEQUENCE [LARGE SCALE GENOMIC DNA]</scope>
    <source>
        <strain evidence="2 3">HX-22-1</strain>
    </source>
</reference>